<dbReference type="SFLD" id="SFLDG01082">
    <property type="entry name" value="B12-binding_domain_containing"/>
    <property type="match status" value="1"/>
</dbReference>
<dbReference type="Gene3D" id="3.40.50.280">
    <property type="entry name" value="Cobalamin-binding domain"/>
    <property type="match status" value="1"/>
</dbReference>
<dbReference type="STRING" id="118967.SAMN02745191_1980"/>
<dbReference type="Proteomes" id="UP000243297">
    <property type="component" value="Unassembled WGS sequence"/>
</dbReference>
<dbReference type="InterPro" id="IPR025288">
    <property type="entry name" value="DUF4080"/>
</dbReference>
<gene>
    <name evidence="8" type="ORF">SAMN02745191_1980</name>
</gene>
<dbReference type="InterPro" id="IPR007197">
    <property type="entry name" value="rSAM"/>
</dbReference>
<keyword evidence="4" id="KW-0408">Iron</keyword>
<dbReference type="GO" id="GO:0051536">
    <property type="term" value="F:iron-sulfur cluster binding"/>
    <property type="evidence" value="ECO:0007669"/>
    <property type="project" value="UniProtKB-KW"/>
</dbReference>
<evidence type="ECO:0000256" key="5">
    <source>
        <dbReference type="ARBA" id="ARBA00023014"/>
    </source>
</evidence>
<keyword evidence="9" id="KW-1185">Reference proteome</keyword>
<dbReference type="EMBL" id="FUWY01000006">
    <property type="protein sequence ID" value="SJZ90043.1"/>
    <property type="molecule type" value="Genomic_DNA"/>
</dbReference>
<proteinExistence type="predicted"/>
<evidence type="ECO:0000256" key="4">
    <source>
        <dbReference type="ARBA" id="ARBA00023004"/>
    </source>
</evidence>
<accession>A0A1T4PEP0</accession>
<dbReference type="InterPro" id="IPR023404">
    <property type="entry name" value="rSAM_horseshoe"/>
</dbReference>
<organism evidence="8 9">
    <name type="scientific">Anaerorhabdus furcosa</name>
    <dbReference type="NCBI Taxonomy" id="118967"/>
    <lineage>
        <taxon>Bacteria</taxon>
        <taxon>Bacillati</taxon>
        <taxon>Bacillota</taxon>
        <taxon>Erysipelotrichia</taxon>
        <taxon>Erysipelotrichales</taxon>
        <taxon>Erysipelotrichaceae</taxon>
        <taxon>Anaerorhabdus</taxon>
    </lineage>
</organism>
<dbReference type="CDD" id="cd01335">
    <property type="entry name" value="Radical_SAM"/>
    <property type="match status" value="1"/>
</dbReference>
<dbReference type="GO" id="GO:0031419">
    <property type="term" value="F:cobalamin binding"/>
    <property type="evidence" value="ECO:0007669"/>
    <property type="project" value="InterPro"/>
</dbReference>
<evidence type="ECO:0000259" key="6">
    <source>
        <dbReference type="PROSITE" id="PS51332"/>
    </source>
</evidence>
<keyword evidence="2" id="KW-0949">S-adenosyl-L-methionine</keyword>
<evidence type="ECO:0000313" key="8">
    <source>
        <dbReference type="EMBL" id="SJZ90043.1"/>
    </source>
</evidence>
<dbReference type="InterPro" id="IPR051198">
    <property type="entry name" value="BchE-like"/>
</dbReference>
<dbReference type="PANTHER" id="PTHR43409">
    <property type="entry name" value="ANAEROBIC MAGNESIUM-PROTOPORPHYRIN IX MONOMETHYL ESTER CYCLASE-RELATED"/>
    <property type="match status" value="1"/>
</dbReference>
<dbReference type="Pfam" id="PF04055">
    <property type="entry name" value="Radical_SAM"/>
    <property type="match status" value="1"/>
</dbReference>
<dbReference type="OrthoDB" id="9801424at2"/>
<evidence type="ECO:0000256" key="2">
    <source>
        <dbReference type="ARBA" id="ARBA00022691"/>
    </source>
</evidence>
<dbReference type="PROSITE" id="PS51332">
    <property type="entry name" value="B12_BINDING"/>
    <property type="match status" value="1"/>
</dbReference>
<evidence type="ECO:0000256" key="1">
    <source>
        <dbReference type="ARBA" id="ARBA00001966"/>
    </source>
</evidence>
<dbReference type="Pfam" id="PF13311">
    <property type="entry name" value="DUF4080"/>
    <property type="match status" value="1"/>
</dbReference>
<protein>
    <submittedName>
        <fullName evidence="8">B12 binding domain-containing protein</fullName>
    </submittedName>
</protein>
<dbReference type="GO" id="GO:0046872">
    <property type="term" value="F:metal ion binding"/>
    <property type="evidence" value="ECO:0007669"/>
    <property type="project" value="UniProtKB-KW"/>
</dbReference>
<dbReference type="InterPro" id="IPR006158">
    <property type="entry name" value="Cobalamin-bd"/>
</dbReference>
<dbReference type="SUPFAM" id="SSF102114">
    <property type="entry name" value="Radical SAM enzymes"/>
    <property type="match status" value="1"/>
</dbReference>
<dbReference type="GO" id="GO:0003824">
    <property type="term" value="F:catalytic activity"/>
    <property type="evidence" value="ECO:0007669"/>
    <property type="project" value="InterPro"/>
</dbReference>
<reference evidence="9" key="1">
    <citation type="submission" date="2017-02" db="EMBL/GenBank/DDBJ databases">
        <authorList>
            <person name="Varghese N."/>
            <person name="Submissions S."/>
        </authorList>
    </citation>
    <scope>NUCLEOTIDE SEQUENCE [LARGE SCALE GENOMIC DNA]</scope>
    <source>
        <strain evidence="9">ATCC 25662</strain>
    </source>
</reference>
<dbReference type="SFLD" id="SFLDS00029">
    <property type="entry name" value="Radical_SAM"/>
    <property type="match status" value="1"/>
</dbReference>
<sequence length="548" mass="64028">MKVILTTLNAKFIHTSLALRWLYVARDAAFDTEIQEYTIRDNLDEVALKLVESKPDIIGLSIYIWNQEESKELVRKIAKLNASIRILIGGPEVSYEYSDWLSLPIEGVLRGEGEISFWKACRQEEEIEGFVSKTVQSEIAYAKVDLRWLETLESPYFLAFDLENQKNRYLYIETSRGCPYRCSYCLSSLDNQVRLYSEEYIMNILKQLEGKSCKQVKFLDRTFNVKPERALKIAKCIEQLNVDFSFQFEVVLDTMNEAMLSFFEHANKERFRFEVGVQSFNQHTLNSVHRVQDLDKLVANIKRLSLAGCILHVDLIGGLPYEDLNSFKDSYTRLFACGATEIQVGILKLLKGTTLRNQASNYGFVYEEGSPYTILETSWLSSEEINVIENVYQATEKCYNNGRIRGTLDTCFQMGYPIFEVMSLLGLKMKEFDGQVQIRDYFLMAFDVLSTMKLSDPLIIKALLNTDYYMNFRQNPKPLFNDEISGEKKKELYKLWINRQYFDEQILYNYGKIRLGFYKNQIMIQTLIYDAKQNYPKRYWFSLEGEKQ</sequence>
<evidence type="ECO:0000256" key="3">
    <source>
        <dbReference type="ARBA" id="ARBA00022723"/>
    </source>
</evidence>
<dbReference type="GO" id="GO:0005829">
    <property type="term" value="C:cytosol"/>
    <property type="evidence" value="ECO:0007669"/>
    <property type="project" value="TreeGrafter"/>
</dbReference>
<dbReference type="PROSITE" id="PS51918">
    <property type="entry name" value="RADICAL_SAM"/>
    <property type="match status" value="1"/>
</dbReference>
<evidence type="ECO:0000259" key="7">
    <source>
        <dbReference type="PROSITE" id="PS51918"/>
    </source>
</evidence>
<dbReference type="InterPro" id="IPR006638">
    <property type="entry name" value="Elp3/MiaA/NifB-like_rSAM"/>
</dbReference>
<dbReference type="PANTHER" id="PTHR43409:SF16">
    <property type="entry name" value="SLR0320 PROTEIN"/>
    <property type="match status" value="1"/>
</dbReference>
<feature type="domain" description="Radical SAM core" evidence="7">
    <location>
        <begin position="164"/>
        <end position="389"/>
    </location>
</feature>
<dbReference type="Gene3D" id="3.80.30.20">
    <property type="entry name" value="tm_1862 like domain"/>
    <property type="match status" value="1"/>
</dbReference>
<dbReference type="SMART" id="SM00729">
    <property type="entry name" value="Elp3"/>
    <property type="match status" value="1"/>
</dbReference>
<comment type="cofactor">
    <cofactor evidence="1">
        <name>[4Fe-4S] cluster</name>
        <dbReference type="ChEBI" id="CHEBI:49883"/>
    </cofactor>
</comment>
<evidence type="ECO:0000313" key="9">
    <source>
        <dbReference type="Proteomes" id="UP000243297"/>
    </source>
</evidence>
<keyword evidence="5" id="KW-0411">Iron-sulfur</keyword>
<keyword evidence="3" id="KW-0479">Metal-binding</keyword>
<name>A0A1T4PEP0_9FIRM</name>
<dbReference type="RefSeq" id="WP_078712383.1">
    <property type="nucleotide sequence ID" value="NZ_FUWY01000006.1"/>
</dbReference>
<dbReference type="SUPFAM" id="SSF52242">
    <property type="entry name" value="Cobalamin (vitamin B12)-binding domain"/>
    <property type="match status" value="1"/>
</dbReference>
<dbReference type="InterPro" id="IPR058240">
    <property type="entry name" value="rSAM_sf"/>
</dbReference>
<dbReference type="InterPro" id="IPR036724">
    <property type="entry name" value="Cobalamin-bd_sf"/>
</dbReference>
<dbReference type="AlphaFoldDB" id="A0A1T4PEP0"/>
<feature type="domain" description="B12-binding" evidence="6">
    <location>
        <begin position="1"/>
        <end position="131"/>
    </location>
</feature>
<dbReference type="Pfam" id="PF02310">
    <property type="entry name" value="B12-binding"/>
    <property type="match status" value="1"/>
</dbReference>